<feature type="compositionally biased region" description="Acidic residues" evidence="1">
    <location>
        <begin position="439"/>
        <end position="448"/>
    </location>
</feature>
<evidence type="ECO:0000313" key="3">
    <source>
        <dbReference type="Proteomes" id="UP000095281"/>
    </source>
</evidence>
<proteinExistence type="predicted"/>
<reference evidence="4" key="1">
    <citation type="submission" date="2016-11" db="UniProtKB">
        <authorList>
            <consortium name="WormBaseParasite"/>
        </authorList>
    </citation>
    <scope>IDENTIFICATION</scope>
</reference>
<dbReference type="OMA" id="ESVEGCD"/>
<dbReference type="InterPro" id="IPR000156">
    <property type="entry name" value="Ran_bind_dom"/>
</dbReference>
<evidence type="ECO:0000313" key="4">
    <source>
        <dbReference type="WBParaSite" id="MhA1_Contig883.frz3.gene4"/>
    </source>
</evidence>
<organism evidence="3 4">
    <name type="scientific">Meloidogyne hapla</name>
    <name type="common">Root-knot nematode worm</name>
    <dbReference type="NCBI Taxonomy" id="6305"/>
    <lineage>
        <taxon>Eukaryota</taxon>
        <taxon>Metazoa</taxon>
        <taxon>Ecdysozoa</taxon>
        <taxon>Nematoda</taxon>
        <taxon>Chromadorea</taxon>
        <taxon>Rhabditida</taxon>
        <taxon>Tylenchina</taxon>
        <taxon>Tylenchomorpha</taxon>
        <taxon>Tylenchoidea</taxon>
        <taxon>Meloidogynidae</taxon>
        <taxon>Meloidogyninae</taxon>
        <taxon>Meloidogyne</taxon>
    </lineage>
</organism>
<accession>A0A1I8C0F8</accession>
<dbReference type="Proteomes" id="UP000095281">
    <property type="component" value="Unplaced"/>
</dbReference>
<dbReference type="CDD" id="cd00835">
    <property type="entry name" value="RanBD_family"/>
    <property type="match status" value="1"/>
</dbReference>
<protein>
    <submittedName>
        <fullName evidence="4">RanBD1 domain-containing protein</fullName>
    </submittedName>
</protein>
<feature type="compositionally biased region" description="Polar residues" evidence="1">
    <location>
        <begin position="63"/>
        <end position="93"/>
    </location>
</feature>
<feature type="region of interest" description="Disordered" evidence="1">
    <location>
        <begin position="429"/>
        <end position="453"/>
    </location>
</feature>
<dbReference type="InterPro" id="IPR011993">
    <property type="entry name" value="PH-like_dom_sf"/>
</dbReference>
<dbReference type="PANTHER" id="PTHR23138">
    <property type="entry name" value="RAN BINDING PROTEIN"/>
    <property type="match status" value="1"/>
</dbReference>
<dbReference type="InterPro" id="IPR045255">
    <property type="entry name" value="RanBP1-like"/>
</dbReference>
<name>A0A1I8C0F8_MELHA</name>
<feature type="region of interest" description="Disordered" evidence="1">
    <location>
        <begin position="63"/>
        <end position="96"/>
    </location>
</feature>
<evidence type="ECO:0000256" key="1">
    <source>
        <dbReference type="SAM" id="MobiDB-lite"/>
    </source>
</evidence>
<dbReference type="SUPFAM" id="SSF50729">
    <property type="entry name" value="PH domain-like"/>
    <property type="match status" value="1"/>
</dbReference>
<dbReference type="Gene3D" id="2.30.29.30">
    <property type="entry name" value="Pleckstrin-homology domain (PH domain)/Phosphotyrosine-binding domain (PTB)"/>
    <property type="match status" value="1"/>
</dbReference>
<dbReference type="SMART" id="SM00160">
    <property type="entry name" value="RanBD"/>
    <property type="match status" value="1"/>
</dbReference>
<dbReference type="Pfam" id="PF00638">
    <property type="entry name" value="Ran_BP1"/>
    <property type="match status" value="1"/>
</dbReference>
<dbReference type="PROSITE" id="PS50196">
    <property type="entry name" value="RANBD1"/>
    <property type="match status" value="1"/>
</dbReference>
<feature type="domain" description="RanBD1" evidence="2">
    <location>
        <begin position="456"/>
        <end position="593"/>
    </location>
</feature>
<sequence>MSSHVTDRHISTKLFHEKLSMLNDNLIKFLQKQHDKKPHADLTPTLNDYFKHLRALDTMYSSPVESDISTSPKPDQTFGSQLKSSPMPTSAGKTSSETTLTTMTAFIASTTSITTSTTPITSTVPSIFGSSKPALFGGFSDISKVNNLTNILSTSTSSILPTLSTSITSFGSDNLSTLPKTTDSTSVLAPKKSLKRSADTSSDEILKKQLFSTTSANQFSTFPPFTTQKTNGEITSTTTISSIITTTTASIPPFIFGSSKPSVNLFGGNSSFLSSTETTKENNGSFIQPTLFPLFSEKTIGETNSTIPKTTSLITPIISSITTTTSSTAPTFSFGLPPKPSVNLFGVISTLSSNSIETSKENNVFSVNKPPSSFPSFFSFEKITGGNTLTTTTTTSTNSATSTVSTFSFGSSSKPSLFGGVSSSLFPSSTFETTKDNNDNEDEADDKPEEFIPKDNFQPIVTLPSKVETKSGEENEEVLFEARCRLFRFDKSAKEYKTRGTGDLKILFNKQTNRYRCIGRSSEGFKLIANFNLFEKFKVEKKDEKPNCLIWRCKDSSESVEGCDETFLAKFRDDQTAQKFANKVNEVVNGLSPA</sequence>
<evidence type="ECO:0000259" key="2">
    <source>
        <dbReference type="PROSITE" id="PS50196"/>
    </source>
</evidence>
<keyword evidence="3" id="KW-1185">Reference proteome</keyword>
<dbReference type="AlphaFoldDB" id="A0A1I8C0F8"/>
<dbReference type="WBParaSite" id="MhA1_Contig883.frz3.gene4">
    <property type="protein sequence ID" value="MhA1_Contig883.frz3.gene4"/>
    <property type="gene ID" value="MhA1_Contig883.frz3.gene4"/>
</dbReference>